<dbReference type="NCBIfam" id="TIGR00377">
    <property type="entry name" value="ant_ant_sig"/>
    <property type="match status" value="1"/>
</dbReference>
<dbReference type="EMBL" id="LQPG01000055">
    <property type="protein sequence ID" value="ORW07092.1"/>
    <property type="molecule type" value="Genomic_DNA"/>
</dbReference>
<comment type="caution">
    <text evidence="4">The sequence shown here is derived from an EMBL/GenBank/DDBJ whole genome shotgun (WGS) entry which is preliminary data.</text>
</comment>
<sequence length="143" mass="14850">MTTGDRPVRLGDGPGLPDDGLRVVLERSGAALLVHAGGSVDASNVMVWRRLVGEAAGVTTAPGPLIIETNGLEFMGVCAFAVLVEESARCRSRGITLCLVSGQPIVARVVTAAGLHAELSFFADLDEALGGSPREDPEQLNSR</sequence>
<dbReference type="Proteomes" id="UP000193866">
    <property type="component" value="Unassembled WGS sequence"/>
</dbReference>
<proteinExistence type="inferred from homology"/>
<comment type="similarity">
    <text evidence="1 2">Belongs to the anti-sigma-factor antagonist family.</text>
</comment>
<dbReference type="InterPro" id="IPR002645">
    <property type="entry name" value="STAS_dom"/>
</dbReference>
<dbReference type="InterPro" id="IPR036513">
    <property type="entry name" value="STAS_dom_sf"/>
</dbReference>
<evidence type="ECO:0000313" key="5">
    <source>
        <dbReference type="Proteomes" id="UP000193866"/>
    </source>
</evidence>
<dbReference type="Pfam" id="PF01740">
    <property type="entry name" value="STAS"/>
    <property type="match status" value="1"/>
</dbReference>
<dbReference type="InterPro" id="IPR003658">
    <property type="entry name" value="Anti-sigma_ant"/>
</dbReference>
<dbReference type="GO" id="GO:0043856">
    <property type="term" value="F:anti-sigma factor antagonist activity"/>
    <property type="evidence" value="ECO:0007669"/>
    <property type="project" value="InterPro"/>
</dbReference>
<organism evidence="4 5">
    <name type="scientific">Mycolicibacter longobardus</name>
    <dbReference type="NCBI Taxonomy" id="1108812"/>
    <lineage>
        <taxon>Bacteria</taxon>
        <taxon>Bacillati</taxon>
        <taxon>Actinomycetota</taxon>
        <taxon>Actinomycetes</taxon>
        <taxon>Mycobacteriales</taxon>
        <taxon>Mycobacteriaceae</taxon>
        <taxon>Mycolicibacter</taxon>
    </lineage>
</organism>
<evidence type="ECO:0000313" key="4">
    <source>
        <dbReference type="EMBL" id="ORW07092.1"/>
    </source>
</evidence>
<dbReference type="PROSITE" id="PS50801">
    <property type="entry name" value="STAS"/>
    <property type="match status" value="1"/>
</dbReference>
<keyword evidence="5" id="KW-1185">Reference proteome</keyword>
<reference evidence="4 5" key="1">
    <citation type="submission" date="2016-01" db="EMBL/GenBank/DDBJ databases">
        <title>The new phylogeny of the genus Mycobacterium.</title>
        <authorList>
            <person name="Tarcisio F."/>
            <person name="Conor M."/>
            <person name="Antonella G."/>
            <person name="Elisabetta G."/>
            <person name="Giulia F.S."/>
            <person name="Sara T."/>
            <person name="Anna F."/>
            <person name="Clotilde B."/>
            <person name="Roberto B."/>
            <person name="Veronica D.S."/>
            <person name="Fabio R."/>
            <person name="Monica P."/>
            <person name="Olivier J."/>
            <person name="Enrico T."/>
            <person name="Nicola S."/>
        </authorList>
    </citation>
    <scope>NUCLEOTIDE SEQUENCE [LARGE SCALE GENOMIC DNA]</scope>
    <source>
        <strain evidence="4 5">DSM 45394</strain>
    </source>
</reference>
<dbReference type="PANTHER" id="PTHR33495">
    <property type="entry name" value="ANTI-SIGMA FACTOR ANTAGONIST TM_1081-RELATED-RELATED"/>
    <property type="match status" value="1"/>
</dbReference>
<dbReference type="CDD" id="cd07043">
    <property type="entry name" value="STAS_anti-anti-sigma_factors"/>
    <property type="match status" value="1"/>
</dbReference>
<dbReference type="SUPFAM" id="SSF52091">
    <property type="entry name" value="SpoIIaa-like"/>
    <property type="match status" value="1"/>
</dbReference>
<evidence type="ECO:0000256" key="1">
    <source>
        <dbReference type="ARBA" id="ARBA00009013"/>
    </source>
</evidence>
<feature type="domain" description="STAS" evidence="3">
    <location>
        <begin position="21"/>
        <end position="132"/>
    </location>
</feature>
<protein>
    <recommendedName>
        <fullName evidence="2">Anti-sigma factor antagonist</fullName>
    </recommendedName>
</protein>
<dbReference type="STRING" id="1108812.AWC16_22805"/>
<accession>A0A1X1Y7J2</accession>
<evidence type="ECO:0000256" key="2">
    <source>
        <dbReference type="RuleBase" id="RU003749"/>
    </source>
</evidence>
<name>A0A1X1Y7J2_9MYCO</name>
<evidence type="ECO:0000259" key="3">
    <source>
        <dbReference type="PROSITE" id="PS50801"/>
    </source>
</evidence>
<dbReference type="AlphaFoldDB" id="A0A1X1Y7J2"/>
<dbReference type="Gene3D" id="3.30.750.24">
    <property type="entry name" value="STAS domain"/>
    <property type="match status" value="1"/>
</dbReference>
<dbReference type="PANTHER" id="PTHR33495:SF2">
    <property type="entry name" value="ANTI-SIGMA FACTOR ANTAGONIST TM_1081-RELATED"/>
    <property type="match status" value="1"/>
</dbReference>
<gene>
    <name evidence="4" type="ORF">AWC16_22805</name>
</gene>